<accession>A0ABV6RMD8</accession>
<keyword evidence="3" id="KW-1185">Reference proteome</keyword>
<dbReference type="Proteomes" id="UP001589896">
    <property type="component" value="Unassembled WGS sequence"/>
</dbReference>
<dbReference type="RefSeq" id="WP_386667725.1">
    <property type="nucleotide sequence ID" value="NZ_JBHLTG010000002.1"/>
</dbReference>
<protein>
    <recommendedName>
        <fullName evidence="4">Transposase</fullName>
    </recommendedName>
</protein>
<proteinExistence type="predicted"/>
<evidence type="ECO:0000313" key="3">
    <source>
        <dbReference type="Proteomes" id="UP001589896"/>
    </source>
</evidence>
<evidence type="ECO:0000313" key="2">
    <source>
        <dbReference type="EMBL" id="MFC0678138.1"/>
    </source>
</evidence>
<dbReference type="SUPFAM" id="SSF57997">
    <property type="entry name" value="Tropomyosin"/>
    <property type="match status" value="1"/>
</dbReference>
<gene>
    <name evidence="2" type="ORF">ACFFGH_09830</name>
</gene>
<feature type="compositionally biased region" description="Basic and acidic residues" evidence="1">
    <location>
        <begin position="192"/>
        <end position="221"/>
    </location>
</feature>
<feature type="region of interest" description="Disordered" evidence="1">
    <location>
        <begin position="253"/>
        <end position="300"/>
    </location>
</feature>
<feature type="region of interest" description="Disordered" evidence="1">
    <location>
        <begin position="176"/>
        <end position="238"/>
    </location>
</feature>
<feature type="compositionally biased region" description="Basic and acidic residues" evidence="1">
    <location>
        <begin position="265"/>
        <end position="300"/>
    </location>
</feature>
<organism evidence="2 3">
    <name type="scientific">Lysobacter korlensis</name>
    <dbReference type="NCBI Taxonomy" id="553636"/>
    <lineage>
        <taxon>Bacteria</taxon>
        <taxon>Pseudomonadati</taxon>
        <taxon>Pseudomonadota</taxon>
        <taxon>Gammaproteobacteria</taxon>
        <taxon>Lysobacterales</taxon>
        <taxon>Lysobacteraceae</taxon>
        <taxon>Lysobacter</taxon>
    </lineage>
</organism>
<evidence type="ECO:0008006" key="4">
    <source>
        <dbReference type="Google" id="ProtNLM"/>
    </source>
</evidence>
<dbReference type="EMBL" id="JBHLTG010000002">
    <property type="protein sequence ID" value="MFC0678138.1"/>
    <property type="molecule type" value="Genomic_DNA"/>
</dbReference>
<sequence length="300" mass="32324">MAAAADPVDALTAAADELYGLVPGEFTAARNARSKAAKAAGDKALGADLARLPKPSAAAWGVNMLVRHRTTEIDQLLELGRTMRAAQDELDSDTLRSLGTQRRAVIGAVAKQARGLARELGQSLGEPAVEEIEQTLQAAMADARAAEAVRSGRLVRPLTTVGFEPVDLSDAVAIPGERAGAEAPPTGTRPPARLDDARRKRRIAEAQRELDDARRSVEKSESAVTAAGERLDDATAERDRLVREREELEERLEQLGSDIAGATKRLRELSRARDEAEDAREAAERDAERAERRLTEAEKS</sequence>
<name>A0ABV6RMD8_9GAMM</name>
<reference evidence="2 3" key="1">
    <citation type="submission" date="2024-09" db="EMBL/GenBank/DDBJ databases">
        <authorList>
            <person name="Sun Q."/>
            <person name="Mori K."/>
        </authorList>
    </citation>
    <scope>NUCLEOTIDE SEQUENCE [LARGE SCALE GENOMIC DNA]</scope>
    <source>
        <strain evidence="2 3">KCTC 23076</strain>
    </source>
</reference>
<comment type="caution">
    <text evidence="2">The sequence shown here is derived from an EMBL/GenBank/DDBJ whole genome shotgun (WGS) entry which is preliminary data.</text>
</comment>
<evidence type="ECO:0000256" key="1">
    <source>
        <dbReference type="SAM" id="MobiDB-lite"/>
    </source>
</evidence>
<feature type="compositionally biased region" description="Basic and acidic residues" evidence="1">
    <location>
        <begin position="229"/>
        <end position="238"/>
    </location>
</feature>